<dbReference type="SUPFAM" id="SSF51556">
    <property type="entry name" value="Metallo-dependent hydrolases"/>
    <property type="match status" value="1"/>
</dbReference>
<dbReference type="PANTHER" id="PTHR11647">
    <property type="entry name" value="HYDRANTOINASE/DIHYDROPYRIMIDINASE FAMILY MEMBER"/>
    <property type="match status" value="1"/>
</dbReference>
<feature type="domain" description="Amidohydrolase-related" evidence="3">
    <location>
        <begin position="49"/>
        <end position="412"/>
    </location>
</feature>
<dbReference type="STRING" id="1123380.SAMN02745199_0749"/>
<dbReference type="InterPro" id="IPR050378">
    <property type="entry name" value="Metallo-dep_Hydrolases_sf"/>
</dbReference>
<dbReference type="AlphaFoldDB" id="A0A1M5S1F9"/>
<dbReference type="Gene3D" id="2.30.40.10">
    <property type="entry name" value="Urease, subunit C, domain 1"/>
    <property type="match status" value="1"/>
</dbReference>
<organism evidence="4 5">
    <name type="scientific">Thermosipho atlanticus DSM 15807</name>
    <dbReference type="NCBI Taxonomy" id="1123380"/>
    <lineage>
        <taxon>Bacteria</taxon>
        <taxon>Thermotogati</taxon>
        <taxon>Thermotogota</taxon>
        <taxon>Thermotogae</taxon>
        <taxon>Thermotogales</taxon>
        <taxon>Fervidobacteriaceae</taxon>
        <taxon>Thermosipho</taxon>
    </lineage>
</organism>
<proteinExistence type="inferred from homology"/>
<dbReference type="Proteomes" id="UP000242592">
    <property type="component" value="Unassembled WGS sequence"/>
</dbReference>
<accession>A0A1M5S1F9</accession>
<dbReference type="InterPro" id="IPR032466">
    <property type="entry name" value="Metal_Hydrolase"/>
</dbReference>
<keyword evidence="5" id="KW-1185">Reference proteome</keyword>
<dbReference type="GO" id="GO:0016812">
    <property type="term" value="F:hydrolase activity, acting on carbon-nitrogen (but not peptide) bonds, in cyclic amides"/>
    <property type="evidence" value="ECO:0007669"/>
    <property type="project" value="TreeGrafter"/>
</dbReference>
<comment type="similarity">
    <text evidence="2">Belongs to the metallo-dependent hydrolases superfamily. Hydantoinase/dihydropyrimidinase family.</text>
</comment>
<evidence type="ECO:0000256" key="1">
    <source>
        <dbReference type="ARBA" id="ARBA00001947"/>
    </source>
</evidence>
<dbReference type="GO" id="GO:0005829">
    <property type="term" value="C:cytosol"/>
    <property type="evidence" value="ECO:0007669"/>
    <property type="project" value="TreeGrafter"/>
</dbReference>
<evidence type="ECO:0000259" key="3">
    <source>
        <dbReference type="Pfam" id="PF01979"/>
    </source>
</evidence>
<evidence type="ECO:0000313" key="4">
    <source>
        <dbReference type="EMBL" id="SHH32320.1"/>
    </source>
</evidence>
<dbReference type="EMBL" id="FQXN01000002">
    <property type="protein sequence ID" value="SHH32320.1"/>
    <property type="molecule type" value="Genomic_DNA"/>
</dbReference>
<evidence type="ECO:0000313" key="5">
    <source>
        <dbReference type="Proteomes" id="UP000242592"/>
    </source>
</evidence>
<dbReference type="OrthoDB" id="9765462at2"/>
<dbReference type="RefSeq" id="WP_073072345.1">
    <property type="nucleotide sequence ID" value="NZ_FQXN01000002.1"/>
</dbReference>
<name>A0A1M5S1F9_9BACT</name>
<gene>
    <name evidence="4" type="ORF">SAMN02745199_0749</name>
</gene>
<dbReference type="InterPro" id="IPR006680">
    <property type="entry name" value="Amidohydro-rel"/>
</dbReference>
<comment type="cofactor">
    <cofactor evidence="1">
        <name>Zn(2+)</name>
        <dbReference type="ChEBI" id="CHEBI:29105"/>
    </cofactor>
</comment>
<protein>
    <submittedName>
        <fullName evidence="4">Dihydropyrimidinase</fullName>
    </submittedName>
</protein>
<dbReference type="SUPFAM" id="SSF51338">
    <property type="entry name" value="Composite domain of metallo-dependent hydrolases"/>
    <property type="match status" value="1"/>
</dbReference>
<reference evidence="5" key="1">
    <citation type="submission" date="2016-11" db="EMBL/GenBank/DDBJ databases">
        <authorList>
            <person name="Varghese N."/>
            <person name="Submissions S."/>
        </authorList>
    </citation>
    <scope>NUCLEOTIDE SEQUENCE [LARGE SCALE GENOMIC DNA]</scope>
    <source>
        <strain evidence="5">DSM 15807</strain>
    </source>
</reference>
<dbReference type="InterPro" id="IPR011059">
    <property type="entry name" value="Metal-dep_hydrolase_composite"/>
</dbReference>
<sequence>MHDIGIINGKVFVDGIFIHLNVYINAGKIVDLSTNYQKCKKEIDATGKVVLPGFIDPHVHFELNLGKYTSIDDFKSGSISALFGGVTTIIDFLDPINSLEQLEEAFNRRLKAAKNSRTDFSFHVTLGQFNGDLDTLFKMSKKLGTRSIKVFTAYSSSKRRTSDKLLYKLFEKSREYNVPILIHAENEDMIVENVPINLHSKARPEISEISEIIKISEFIYQTKGTAYIVHTTCGTSIEEVKNKFTEIHNKNLFFESCPHYFYFDDEVYNGKNAYLYAMTPPLRSKIEKEKLKANIDNIFSIGTDHCSFNKKDKRKKKTGNLPMGIGGIEHSFVLMFSLFGEKIINRFTINPAKFFGLYPKKGTLLPGADADIVIFNPNYNGKIVESHTKADYDLFLNMKVKGKIEKVIKDGILVIDNQLLNSPLGKFIRR</sequence>
<evidence type="ECO:0000256" key="2">
    <source>
        <dbReference type="ARBA" id="ARBA00008829"/>
    </source>
</evidence>
<dbReference type="FunFam" id="3.20.20.140:FF:000174">
    <property type="entry name" value="Dihydropyrimidinase-related protein 2"/>
    <property type="match status" value="1"/>
</dbReference>
<dbReference type="Pfam" id="PF01979">
    <property type="entry name" value="Amidohydro_1"/>
    <property type="match status" value="1"/>
</dbReference>
<dbReference type="Gene3D" id="3.20.20.140">
    <property type="entry name" value="Metal-dependent hydrolases"/>
    <property type="match status" value="1"/>
</dbReference>
<dbReference type="PANTHER" id="PTHR11647:SF1">
    <property type="entry name" value="COLLAPSIN RESPONSE MEDIATOR PROTEIN"/>
    <property type="match status" value="1"/>
</dbReference>